<protein>
    <recommendedName>
        <fullName evidence="1">IMD domain-containing protein</fullName>
    </recommendedName>
</protein>
<feature type="domain" description="IMD" evidence="1">
    <location>
        <begin position="1"/>
        <end position="164"/>
    </location>
</feature>
<dbReference type="GO" id="GO:0005543">
    <property type="term" value="F:phospholipid binding"/>
    <property type="evidence" value="ECO:0007669"/>
    <property type="project" value="TreeGrafter"/>
</dbReference>
<dbReference type="Pfam" id="PF08397">
    <property type="entry name" value="IMD"/>
    <property type="match status" value="1"/>
</dbReference>
<reference evidence="2" key="1">
    <citation type="submission" date="2019-06" db="EMBL/GenBank/DDBJ databases">
        <authorList>
            <consortium name="Wellcome Sanger Institute Data Sharing"/>
        </authorList>
    </citation>
    <scope>NUCLEOTIDE SEQUENCE [LARGE SCALE GENOMIC DNA]</scope>
</reference>
<evidence type="ECO:0000313" key="2">
    <source>
        <dbReference type="Ensembl" id="ENSMMDP00005007728.1"/>
    </source>
</evidence>
<name>A0A667X176_9TELE</name>
<dbReference type="PANTHER" id="PTHR15708:SF10">
    <property type="entry name" value="PROTEIN MTSS 1"/>
    <property type="match status" value="1"/>
</dbReference>
<dbReference type="GO" id="GO:0007009">
    <property type="term" value="P:plasma membrane organization"/>
    <property type="evidence" value="ECO:0007669"/>
    <property type="project" value="InterPro"/>
</dbReference>
<dbReference type="AlphaFoldDB" id="A0A667X176"/>
<dbReference type="SUPFAM" id="SSF103657">
    <property type="entry name" value="BAR/IMD domain-like"/>
    <property type="match status" value="1"/>
</dbReference>
<dbReference type="GO" id="GO:0003779">
    <property type="term" value="F:actin binding"/>
    <property type="evidence" value="ECO:0007669"/>
    <property type="project" value="InterPro"/>
</dbReference>
<accession>A0A667X176</accession>
<reference evidence="2" key="2">
    <citation type="submission" date="2025-08" db="UniProtKB">
        <authorList>
            <consortium name="Ensembl"/>
        </authorList>
    </citation>
    <scope>IDENTIFICATION</scope>
</reference>
<evidence type="ECO:0000313" key="3">
    <source>
        <dbReference type="Proteomes" id="UP000472263"/>
    </source>
</evidence>
<dbReference type="GO" id="GO:0034334">
    <property type="term" value="P:adherens junction maintenance"/>
    <property type="evidence" value="ECO:0007669"/>
    <property type="project" value="TreeGrafter"/>
</dbReference>
<dbReference type="GO" id="GO:0032233">
    <property type="term" value="P:positive regulation of actin filament bundle assembly"/>
    <property type="evidence" value="ECO:0007669"/>
    <property type="project" value="TreeGrafter"/>
</dbReference>
<dbReference type="GO" id="GO:0015629">
    <property type="term" value="C:actin cytoskeleton"/>
    <property type="evidence" value="ECO:0007669"/>
    <property type="project" value="TreeGrafter"/>
</dbReference>
<sequence length="164" mass="18587">METVMERECSALGGLFQTVIGDMKVTPMKKINYPIPHLTSRRVLTTVVAVAAFLDAFQKVADLATNSRGGTRDIGSALTRMCMRHRSIEAKLRQFSMVFLDCLINPLQEQMEEWKRVANTLDKDHAKEYKKARQEIKKKSSDTLKLQKKAKKGLDLSRVDQSAD</sequence>
<organism evidence="2 3">
    <name type="scientific">Myripristis murdjan</name>
    <name type="common">pinecone soldierfish</name>
    <dbReference type="NCBI Taxonomy" id="586833"/>
    <lineage>
        <taxon>Eukaryota</taxon>
        <taxon>Metazoa</taxon>
        <taxon>Chordata</taxon>
        <taxon>Craniata</taxon>
        <taxon>Vertebrata</taxon>
        <taxon>Euteleostomi</taxon>
        <taxon>Actinopterygii</taxon>
        <taxon>Neopterygii</taxon>
        <taxon>Teleostei</taxon>
        <taxon>Neoteleostei</taxon>
        <taxon>Acanthomorphata</taxon>
        <taxon>Holocentriformes</taxon>
        <taxon>Holocentridae</taxon>
        <taxon>Myripristis</taxon>
    </lineage>
</organism>
<dbReference type="Ensembl" id="ENSMMDT00005007961.1">
    <property type="protein sequence ID" value="ENSMMDP00005007728.1"/>
    <property type="gene ID" value="ENSMMDG00005004086.1"/>
</dbReference>
<reference evidence="2" key="3">
    <citation type="submission" date="2025-09" db="UniProtKB">
        <authorList>
            <consortium name="Ensembl"/>
        </authorList>
    </citation>
    <scope>IDENTIFICATION</scope>
</reference>
<dbReference type="Proteomes" id="UP000472263">
    <property type="component" value="Chromosome 11"/>
</dbReference>
<dbReference type="PROSITE" id="PS51338">
    <property type="entry name" value="IMD"/>
    <property type="match status" value="1"/>
</dbReference>
<evidence type="ECO:0000259" key="1">
    <source>
        <dbReference type="PROSITE" id="PS51338"/>
    </source>
</evidence>
<dbReference type="GO" id="GO:0009898">
    <property type="term" value="C:cytoplasmic side of plasma membrane"/>
    <property type="evidence" value="ECO:0007669"/>
    <property type="project" value="TreeGrafter"/>
</dbReference>
<dbReference type="InterPro" id="IPR030127">
    <property type="entry name" value="MTSS1/MTSS2"/>
</dbReference>
<dbReference type="InterPro" id="IPR013606">
    <property type="entry name" value="I-BAR_dom"/>
</dbReference>
<keyword evidence="3" id="KW-1185">Reference proteome</keyword>
<dbReference type="InterPro" id="IPR027267">
    <property type="entry name" value="AH/BAR_dom_sf"/>
</dbReference>
<dbReference type="GeneTree" id="ENSGT00950000183156"/>
<gene>
    <name evidence="2" type="primary">LOC115368133</name>
</gene>
<proteinExistence type="predicted"/>
<dbReference type="PANTHER" id="PTHR15708">
    <property type="entry name" value="ACTIN BUNDLING/MISSING IN METASTASIS-RELATED"/>
    <property type="match status" value="1"/>
</dbReference>
<dbReference type="Gene3D" id="1.20.1270.60">
    <property type="entry name" value="Arfaptin homology (AH) domain/BAR domain"/>
    <property type="match status" value="1"/>
</dbReference>